<organism evidence="1 2">
    <name type="scientific">Elsinoe ampelina</name>
    <dbReference type="NCBI Taxonomy" id="302913"/>
    <lineage>
        <taxon>Eukaryota</taxon>
        <taxon>Fungi</taxon>
        <taxon>Dikarya</taxon>
        <taxon>Ascomycota</taxon>
        <taxon>Pezizomycotina</taxon>
        <taxon>Dothideomycetes</taxon>
        <taxon>Dothideomycetidae</taxon>
        <taxon>Myriangiales</taxon>
        <taxon>Elsinoaceae</taxon>
        <taxon>Elsinoe</taxon>
    </lineage>
</organism>
<accession>A0A6A6G946</accession>
<dbReference type="AlphaFoldDB" id="A0A6A6G946"/>
<evidence type="ECO:0000313" key="2">
    <source>
        <dbReference type="Proteomes" id="UP000799538"/>
    </source>
</evidence>
<dbReference type="Proteomes" id="UP000799538">
    <property type="component" value="Unassembled WGS sequence"/>
</dbReference>
<name>A0A6A6G946_9PEZI</name>
<gene>
    <name evidence="1" type="ORF">BDZ85DRAFT_137381</name>
</gene>
<protein>
    <submittedName>
        <fullName evidence="1">Uncharacterized protein</fullName>
    </submittedName>
</protein>
<sequence length="303" mass="35110">MRQKPAAQAEIGRSPSEQFLIQNWNWDTNESHDTQRSRLIREYLRSTSEPQEWEDAFRTDRDAPLPRVPTGEEKRIMFDPWRSPHIRKVAIQCHLQLGAQNVWLRTHYAPEGEDDSALSRTFLDMVNATSEDNMSDEEDAPHFILNNRSQLHFGQDWEKVFEVIPELIGHINRLEERLLPEQSVNVKMEQASLAEKVASLPDGTVVQSLADCDEVHMLQVYAVQGYLLVADAEALQTGLFKLIWYDGRGGAIRSSTIEPSEARRFRRYTELGRAYDCFDYWTQGFIDPKYRLDGEYRSVVYGL</sequence>
<dbReference type="OrthoDB" id="4364812at2759"/>
<evidence type="ECO:0000313" key="1">
    <source>
        <dbReference type="EMBL" id="KAF2222119.1"/>
    </source>
</evidence>
<dbReference type="EMBL" id="ML992509">
    <property type="protein sequence ID" value="KAF2222119.1"/>
    <property type="molecule type" value="Genomic_DNA"/>
</dbReference>
<keyword evidence="2" id="KW-1185">Reference proteome</keyword>
<reference evidence="2" key="1">
    <citation type="journal article" date="2020" name="Stud. Mycol.">
        <title>101 Dothideomycetes genomes: A test case for predicting lifestyles and emergence of pathogens.</title>
        <authorList>
            <person name="Haridas S."/>
            <person name="Albert R."/>
            <person name="Binder M."/>
            <person name="Bloem J."/>
            <person name="LaButti K."/>
            <person name="Salamov A."/>
            <person name="Andreopoulos B."/>
            <person name="Baker S."/>
            <person name="Barry K."/>
            <person name="Bills G."/>
            <person name="Bluhm B."/>
            <person name="Cannon C."/>
            <person name="Castanera R."/>
            <person name="Culley D."/>
            <person name="Daum C."/>
            <person name="Ezra D."/>
            <person name="Gonzalez J."/>
            <person name="Henrissat B."/>
            <person name="Kuo A."/>
            <person name="Liang C."/>
            <person name="Lipzen A."/>
            <person name="Lutzoni F."/>
            <person name="Magnuson J."/>
            <person name="Mondo S."/>
            <person name="Nolan M."/>
            <person name="Ohm R."/>
            <person name="Pangilinan J."/>
            <person name="Park H.-J."/>
            <person name="Ramirez L."/>
            <person name="Alfaro M."/>
            <person name="Sun H."/>
            <person name="Tritt A."/>
            <person name="Yoshinaga Y."/>
            <person name="Zwiers L.-H."/>
            <person name="Turgeon B."/>
            <person name="Goodwin S."/>
            <person name="Spatafora J."/>
            <person name="Crous P."/>
            <person name="Grigoriev I."/>
        </authorList>
    </citation>
    <scope>NUCLEOTIDE SEQUENCE [LARGE SCALE GENOMIC DNA]</scope>
    <source>
        <strain evidence="2">CECT 20119</strain>
    </source>
</reference>
<proteinExistence type="predicted"/>